<dbReference type="EMBL" id="CP000783">
    <property type="protein sequence ID" value="ABU77412.1"/>
    <property type="molecule type" value="Genomic_DNA"/>
</dbReference>
<dbReference type="HOGENOM" id="CLU_3250253_0_0_6"/>
<keyword evidence="2" id="KW-1185">Reference proteome</keyword>
<protein>
    <submittedName>
        <fullName evidence="1">Uncharacterized protein</fullName>
    </submittedName>
</protein>
<name>A7MNU9_CROS8</name>
<reference evidence="1 2" key="1">
    <citation type="journal article" date="2010" name="PLoS ONE">
        <title>Genome sequence of Cronobacter sakazakii BAA-894 and comparative genomic hybridization analysis with other Cronobacter species.</title>
        <authorList>
            <person name="Kucerova E."/>
            <person name="Clifton S.W."/>
            <person name="Xia X.Q."/>
            <person name="Long F."/>
            <person name="Porwollik S."/>
            <person name="Fulton L."/>
            <person name="Fronick C."/>
            <person name="Minx P."/>
            <person name="Kyung K."/>
            <person name="Warren W."/>
            <person name="Fulton R."/>
            <person name="Feng D."/>
            <person name="Wollam A."/>
            <person name="Shah N."/>
            <person name="Bhonagiri V."/>
            <person name="Nash W.E."/>
            <person name="Hallsworth-Pepin K."/>
            <person name="Wilson R.K."/>
            <person name="McClelland M."/>
            <person name="Forsythe S.J."/>
        </authorList>
    </citation>
    <scope>NUCLEOTIDE SEQUENCE [LARGE SCALE GENOMIC DNA]</scope>
    <source>
        <strain evidence="1 2">ATCC BAA-894</strain>
    </source>
</reference>
<gene>
    <name evidence="1" type="ordered locus">ESA_02163</name>
</gene>
<evidence type="ECO:0000313" key="2">
    <source>
        <dbReference type="Proteomes" id="UP000000260"/>
    </source>
</evidence>
<proteinExistence type="predicted"/>
<evidence type="ECO:0000313" key="1">
    <source>
        <dbReference type="EMBL" id="ABU77412.1"/>
    </source>
</evidence>
<accession>A7MNU9</accession>
<dbReference type="Proteomes" id="UP000000260">
    <property type="component" value="Chromosome"/>
</dbReference>
<sequence>MSKSGAIQTVILTTPSFWRYHKRALSNDNDHLILTKQGAVHE</sequence>
<dbReference type="AlphaFoldDB" id="A7MNU9"/>
<organism evidence="1 2">
    <name type="scientific">Cronobacter sakazakii (strain ATCC BAA-894)</name>
    <name type="common">Enterobacter sakazakii</name>
    <dbReference type="NCBI Taxonomy" id="290339"/>
    <lineage>
        <taxon>Bacteria</taxon>
        <taxon>Pseudomonadati</taxon>
        <taxon>Pseudomonadota</taxon>
        <taxon>Gammaproteobacteria</taxon>
        <taxon>Enterobacterales</taxon>
        <taxon>Enterobacteriaceae</taxon>
        <taxon>Cronobacter</taxon>
    </lineage>
</organism>
<dbReference type="KEGG" id="esa:ESA_02163"/>